<feature type="transmembrane region" description="Helical" evidence="8">
    <location>
        <begin position="59"/>
        <end position="81"/>
    </location>
</feature>
<keyword evidence="5 8" id="KW-1133">Transmembrane helix</keyword>
<dbReference type="InterPro" id="IPR036259">
    <property type="entry name" value="MFS_trans_sf"/>
</dbReference>
<gene>
    <name evidence="10" type="ORF">GCM10023195_05310</name>
</gene>
<feature type="transmembrane region" description="Helical" evidence="8">
    <location>
        <begin position="438"/>
        <end position="460"/>
    </location>
</feature>
<keyword evidence="6 8" id="KW-0472">Membrane</keyword>
<feature type="transmembrane region" description="Helical" evidence="8">
    <location>
        <begin position="363"/>
        <end position="382"/>
    </location>
</feature>
<keyword evidence="4 8" id="KW-0812">Transmembrane</keyword>
<feature type="transmembrane region" description="Helical" evidence="8">
    <location>
        <begin position="531"/>
        <end position="555"/>
    </location>
</feature>
<dbReference type="PANTHER" id="PTHR42718">
    <property type="entry name" value="MAJOR FACILITATOR SUPERFAMILY MULTIDRUG TRANSPORTER MFSC"/>
    <property type="match status" value="1"/>
</dbReference>
<dbReference type="InterPro" id="IPR020846">
    <property type="entry name" value="MFS_dom"/>
</dbReference>
<comment type="caution">
    <text evidence="10">The sequence shown here is derived from an EMBL/GenBank/DDBJ whole genome shotgun (WGS) entry which is preliminary data.</text>
</comment>
<evidence type="ECO:0000313" key="11">
    <source>
        <dbReference type="Proteomes" id="UP001500212"/>
    </source>
</evidence>
<dbReference type="EMBL" id="BAABHJ010000002">
    <property type="protein sequence ID" value="GAA4601905.1"/>
    <property type="molecule type" value="Genomic_DNA"/>
</dbReference>
<evidence type="ECO:0000256" key="5">
    <source>
        <dbReference type="ARBA" id="ARBA00022989"/>
    </source>
</evidence>
<evidence type="ECO:0000256" key="7">
    <source>
        <dbReference type="SAM" id="MobiDB-lite"/>
    </source>
</evidence>
<dbReference type="PANTHER" id="PTHR42718:SF46">
    <property type="entry name" value="BLR6921 PROTEIN"/>
    <property type="match status" value="1"/>
</dbReference>
<dbReference type="RefSeq" id="WP_345347591.1">
    <property type="nucleotide sequence ID" value="NZ_BAABHJ010000002.1"/>
</dbReference>
<dbReference type="PROSITE" id="PS50850">
    <property type="entry name" value="MFS"/>
    <property type="match status" value="1"/>
</dbReference>
<accession>A0ABP8TC54</accession>
<evidence type="ECO:0000313" key="10">
    <source>
        <dbReference type="EMBL" id="GAA4601905.1"/>
    </source>
</evidence>
<dbReference type="InterPro" id="IPR011701">
    <property type="entry name" value="MFS"/>
</dbReference>
<sequence length="583" mass="60844">MGSVDDRERAHEGNGRYKWVALSNTTMGVLIATIDSSIVIISLPAIFRGIGLDPLAPGNIGYLLWMILGYLLVSAVLVVALGRLGDMFGRVRMYNAGFAIFAAASIALSLDPFKGGGGALWLIGFRIVQAVGGSMLTANSAAILTDAFPARQRGMALGINQITALAGQFIGLLAGGLLAAIDWRAVFWVSVPIGVAGTAWSYRSLREIGSRRPGRIDWVGNLTFTAGAGALLVGITYGIQPYGGHSTGWTNPYVLGALGGGLALLVTFCVTETRIREPMFELGLFRIRAFAAGNLAALLTAIARGGLQFTLIMWLQGMWLPLRGYDFERTPLWAGIFMLPLTIGFLLGGPISGWLSDRFGARLFATTGLLVVAGAFVGLLLLPVDFPYPVFAAMLLLSGLGQGMFAAPNTSAIMGSVPPDQRGVASGMRSTFQNSGTALSIGLSFSLMITGLAGSLPGALDSGLRAHGVPAGTAAQAANLPPVSSLFATFLGNNPIGHLLAPSGVLRTLPAGDVHTLTGTRFFPTLVTGPFHHGLVTVFTVATVLALVGALASALRGRHRRTAPSAGPDARKGEQTRSEARSS</sequence>
<dbReference type="CDD" id="cd17321">
    <property type="entry name" value="MFS_MMR_MDR_like"/>
    <property type="match status" value="1"/>
</dbReference>
<dbReference type="Gene3D" id="1.20.1250.20">
    <property type="entry name" value="MFS general substrate transporter like domains"/>
    <property type="match status" value="2"/>
</dbReference>
<evidence type="ECO:0000256" key="6">
    <source>
        <dbReference type="ARBA" id="ARBA00023136"/>
    </source>
</evidence>
<feature type="transmembrane region" description="Helical" evidence="8">
    <location>
        <begin position="291"/>
        <end position="312"/>
    </location>
</feature>
<dbReference type="Proteomes" id="UP001500212">
    <property type="component" value="Unassembled WGS sequence"/>
</dbReference>
<evidence type="ECO:0000256" key="3">
    <source>
        <dbReference type="ARBA" id="ARBA00022475"/>
    </source>
</evidence>
<feature type="transmembrane region" description="Helical" evidence="8">
    <location>
        <begin position="388"/>
        <end position="407"/>
    </location>
</feature>
<comment type="subcellular location">
    <subcellularLocation>
        <location evidence="1">Cell membrane</location>
        <topology evidence="1">Multi-pass membrane protein</topology>
    </subcellularLocation>
</comment>
<feature type="transmembrane region" description="Helical" evidence="8">
    <location>
        <begin position="21"/>
        <end position="47"/>
    </location>
</feature>
<keyword evidence="3" id="KW-1003">Cell membrane</keyword>
<feature type="domain" description="Major facilitator superfamily (MFS) profile" evidence="9">
    <location>
        <begin position="21"/>
        <end position="561"/>
    </location>
</feature>
<evidence type="ECO:0000256" key="8">
    <source>
        <dbReference type="SAM" id="Phobius"/>
    </source>
</evidence>
<evidence type="ECO:0000259" key="9">
    <source>
        <dbReference type="PROSITE" id="PS50850"/>
    </source>
</evidence>
<feature type="compositionally biased region" description="Basic and acidic residues" evidence="7">
    <location>
        <begin position="569"/>
        <end position="583"/>
    </location>
</feature>
<feature type="transmembrane region" description="Helical" evidence="8">
    <location>
        <begin position="119"/>
        <end position="144"/>
    </location>
</feature>
<dbReference type="Pfam" id="PF07690">
    <property type="entry name" value="MFS_1"/>
    <property type="match status" value="1"/>
</dbReference>
<proteinExistence type="predicted"/>
<protein>
    <submittedName>
        <fullName evidence="10">MFS transporter</fullName>
    </submittedName>
</protein>
<name>A0ABP8TC54_9ACTN</name>
<evidence type="ECO:0000256" key="1">
    <source>
        <dbReference type="ARBA" id="ARBA00004651"/>
    </source>
</evidence>
<organism evidence="10 11">
    <name type="scientific">Actinoallomurus liliacearum</name>
    <dbReference type="NCBI Taxonomy" id="1080073"/>
    <lineage>
        <taxon>Bacteria</taxon>
        <taxon>Bacillati</taxon>
        <taxon>Actinomycetota</taxon>
        <taxon>Actinomycetes</taxon>
        <taxon>Streptosporangiales</taxon>
        <taxon>Thermomonosporaceae</taxon>
        <taxon>Actinoallomurus</taxon>
    </lineage>
</organism>
<evidence type="ECO:0000256" key="4">
    <source>
        <dbReference type="ARBA" id="ARBA00022692"/>
    </source>
</evidence>
<feature type="transmembrane region" description="Helical" evidence="8">
    <location>
        <begin position="332"/>
        <end position="351"/>
    </location>
</feature>
<feature type="transmembrane region" description="Helical" evidence="8">
    <location>
        <begin position="156"/>
        <end position="179"/>
    </location>
</feature>
<feature type="transmembrane region" description="Helical" evidence="8">
    <location>
        <begin position="93"/>
        <end position="113"/>
    </location>
</feature>
<keyword evidence="2" id="KW-0813">Transport</keyword>
<feature type="transmembrane region" description="Helical" evidence="8">
    <location>
        <begin position="252"/>
        <end position="270"/>
    </location>
</feature>
<evidence type="ECO:0000256" key="2">
    <source>
        <dbReference type="ARBA" id="ARBA00022448"/>
    </source>
</evidence>
<feature type="transmembrane region" description="Helical" evidence="8">
    <location>
        <begin position="185"/>
        <end position="202"/>
    </location>
</feature>
<keyword evidence="11" id="KW-1185">Reference proteome</keyword>
<dbReference type="SUPFAM" id="SSF103473">
    <property type="entry name" value="MFS general substrate transporter"/>
    <property type="match status" value="2"/>
</dbReference>
<feature type="transmembrane region" description="Helical" evidence="8">
    <location>
        <begin position="222"/>
        <end position="240"/>
    </location>
</feature>
<feature type="region of interest" description="Disordered" evidence="7">
    <location>
        <begin position="557"/>
        <end position="583"/>
    </location>
</feature>
<reference evidence="11" key="1">
    <citation type="journal article" date="2019" name="Int. J. Syst. Evol. Microbiol.">
        <title>The Global Catalogue of Microorganisms (GCM) 10K type strain sequencing project: providing services to taxonomists for standard genome sequencing and annotation.</title>
        <authorList>
            <consortium name="The Broad Institute Genomics Platform"/>
            <consortium name="The Broad Institute Genome Sequencing Center for Infectious Disease"/>
            <person name="Wu L."/>
            <person name="Ma J."/>
        </authorList>
    </citation>
    <scope>NUCLEOTIDE SEQUENCE [LARGE SCALE GENOMIC DNA]</scope>
    <source>
        <strain evidence="11">JCM 17938</strain>
    </source>
</reference>